<protein>
    <submittedName>
        <fullName evidence="2">Uncharacterized protein</fullName>
    </submittedName>
</protein>
<organism evidence="2 3">
    <name type="scientific">Brevibacillus reuszeri</name>
    <dbReference type="NCBI Taxonomy" id="54915"/>
    <lineage>
        <taxon>Bacteria</taxon>
        <taxon>Bacillati</taxon>
        <taxon>Bacillota</taxon>
        <taxon>Bacilli</taxon>
        <taxon>Bacillales</taxon>
        <taxon>Paenibacillaceae</taxon>
        <taxon>Brevibacillus</taxon>
    </lineage>
</organism>
<name>A0A0K9Z1J2_9BACL</name>
<reference evidence="3" key="1">
    <citation type="submission" date="2015-07" db="EMBL/GenBank/DDBJ databases">
        <title>Genome sequencing project for genomic taxonomy and phylogenomics of Bacillus-like bacteria.</title>
        <authorList>
            <person name="Liu B."/>
            <person name="Wang J."/>
            <person name="Zhu Y."/>
            <person name="Liu G."/>
            <person name="Chen Q."/>
            <person name="Chen Z."/>
            <person name="Lan J."/>
            <person name="Che J."/>
            <person name="Ge C."/>
            <person name="Shi H."/>
            <person name="Pan Z."/>
            <person name="Liu X."/>
        </authorList>
    </citation>
    <scope>NUCLEOTIDE SEQUENCE [LARGE SCALE GENOMIC DNA]</scope>
    <source>
        <strain evidence="3">DSM 9887</strain>
    </source>
</reference>
<dbReference type="Proteomes" id="UP000319578">
    <property type="component" value="Unassembled WGS sequence"/>
</dbReference>
<dbReference type="STRING" id="54915.ADS79_01110"/>
<sequence>MPNDMVQIIINQSKEKLATKQLLGHEVIVGIISISKNYSLNEETVSHILHEVYSGDKIRLLSDLEIASLIIDEGLIQRIIKGVT</sequence>
<dbReference type="EMBL" id="BJON01000006">
    <property type="protein sequence ID" value="GED68077.1"/>
    <property type="molecule type" value="Genomic_DNA"/>
</dbReference>
<dbReference type="RefSeq" id="WP_049736575.1">
    <property type="nucleotide sequence ID" value="NZ_BJON01000006.1"/>
</dbReference>
<dbReference type="OrthoDB" id="2472551at2"/>
<evidence type="ECO:0000313" key="4">
    <source>
        <dbReference type="Proteomes" id="UP000319578"/>
    </source>
</evidence>
<evidence type="ECO:0000313" key="1">
    <source>
        <dbReference type="EMBL" id="GED68077.1"/>
    </source>
</evidence>
<dbReference type="PATRIC" id="fig|54915.3.peg.5367"/>
<dbReference type="Proteomes" id="UP000036834">
    <property type="component" value="Unassembled WGS sequence"/>
</dbReference>
<evidence type="ECO:0000313" key="3">
    <source>
        <dbReference type="Proteomes" id="UP000036834"/>
    </source>
</evidence>
<reference evidence="2" key="2">
    <citation type="submission" date="2015-07" db="EMBL/GenBank/DDBJ databases">
        <title>MeaNS - Measles Nucleotide Surveillance Program.</title>
        <authorList>
            <person name="Tran T."/>
            <person name="Druce J."/>
        </authorList>
    </citation>
    <scope>NUCLEOTIDE SEQUENCE</scope>
    <source>
        <strain evidence="2">DSM 9887</strain>
    </source>
</reference>
<gene>
    <name evidence="2" type="ORF">ADS79_01110</name>
    <name evidence="1" type="ORF">BRE01_17790</name>
</gene>
<dbReference type="AlphaFoldDB" id="A0A0K9Z1J2"/>
<dbReference type="EMBL" id="LGIQ01000002">
    <property type="protein sequence ID" value="KNB74335.1"/>
    <property type="molecule type" value="Genomic_DNA"/>
</dbReference>
<keyword evidence="4" id="KW-1185">Reference proteome</keyword>
<proteinExistence type="predicted"/>
<evidence type="ECO:0000313" key="2">
    <source>
        <dbReference type="EMBL" id="KNB74335.1"/>
    </source>
</evidence>
<comment type="caution">
    <text evidence="2">The sequence shown here is derived from an EMBL/GenBank/DDBJ whole genome shotgun (WGS) entry which is preliminary data.</text>
</comment>
<reference evidence="1 4" key="3">
    <citation type="submission" date="2019-06" db="EMBL/GenBank/DDBJ databases">
        <title>Whole genome shotgun sequence of Brevibacillus reuszeri NBRC 15719.</title>
        <authorList>
            <person name="Hosoyama A."/>
            <person name="Uohara A."/>
            <person name="Ohji S."/>
            <person name="Ichikawa N."/>
        </authorList>
    </citation>
    <scope>NUCLEOTIDE SEQUENCE [LARGE SCALE GENOMIC DNA]</scope>
    <source>
        <strain evidence="1 4">NBRC 15719</strain>
    </source>
</reference>
<accession>A0A0K9Z1J2</accession>